<dbReference type="InterPro" id="IPR002645">
    <property type="entry name" value="STAS_dom"/>
</dbReference>
<keyword evidence="3" id="KW-1185">Reference proteome</keyword>
<reference evidence="2" key="1">
    <citation type="journal article" date="2019" name="PLoS Negl. Trop. Dis.">
        <title>Revisiting the worldwide diversity of Leptospira species in the environment.</title>
        <authorList>
            <person name="Vincent A.T."/>
            <person name="Schiettekatte O."/>
            <person name="Bourhy P."/>
            <person name="Veyrier F.J."/>
            <person name="Picardeau M."/>
        </authorList>
    </citation>
    <scope>NUCLEOTIDE SEQUENCE [LARGE SCALE GENOMIC DNA]</scope>
    <source>
        <strain evidence="2">201702476</strain>
    </source>
</reference>
<dbReference type="AlphaFoldDB" id="A0A4R9K9M2"/>
<dbReference type="InterPro" id="IPR036513">
    <property type="entry name" value="STAS_dom_sf"/>
</dbReference>
<dbReference type="Gene3D" id="3.30.750.24">
    <property type="entry name" value="STAS domain"/>
    <property type="match status" value="1"/>
</dbReference>
<evidence type="ECO:0000313" key="3">
    <source>
        <dbReference type="Proteomes" id="UP000297693"/>
    </source>
</evidence>
<gene>
    <name evidence="2" type="ORF">EHQ58_03200</name>
</gene>
<dbReference type="CDD" id="cd07043">
    <property type="entry name" value="STAS_anti-anti-sigma_factors"/>
    <property type="match status" value="1"/>
</dbReference>
<protein>
    <submittedName>
        <fullName evidence="2">Anti-sigma factor antagonist</fullName>
    </submittedName>
</protein>
<dbReference type="OrthoDB" id="331269at2"/>
<organism evidence="2 3">
    <name type="scientific">Leptospira ognonensis</name>
    <dbReference type="NCBI Taxonomy" id="2484945"/>
    <lineage>
        <taxon>Bacteria</taxon>
        <taxon>Pseudomonadati</taxon>
        <taxon>Spirochaetota</taxon>
        <taxon>Spirochaetia</taxon>
        <taxon>Leptospirales</taxon>
        <taxon>Leptospiraceae</taxon>
        <taxon>Leptospira</taxon>
    </lineage>
</organism>
<dbReference type="RefSeq" id="WP_135621919.1">
    <property type="nucleotide sequence ID" value="NZ_RQGD01000010.1"/>
</dbReference>
<evidence type="ECO:0000259" key="1">
    <source>
        <dbReference type="Pfam" id="PF01740"/>
    </source>
</evidence>
<dbReference type="Pfam" id="PF01740">
    <property type="entry name" value="STAS"/>
    <property type="match status" value="1"/>
</dbReference>
<accession>A0A4R9K9M2</accession>
<evidence type="ECO:0000313" key="2">
    <source>
        <dbReference type="EMBL" id="TGL62226.1"/>
    </source>
</evidence>
<feature type="domain" description="STAS" evidence="1">
    <location>
        <begin position="8"/>
        <end position="93"/>
    </location>
</feature>
<dbReference type="SUPFAM" id="SSF52091">
    <property type="entry name" value="SpoIIaa-like"/>
    <property type="match status" value="1"/>
</dbReference>
<comment type="caution">
    <text evidence="2">The sequence shown here is derived from an EMBL/GenBank/DDBJ whole genome shotgun (WGS) entry which is preliminary data.</text>
</comment>
<dbReference type="EMBL" id="RQGD01000010">
    <property type="protein sequence ID" value="TGL62226.1"/>
    <property type="molecule type" value="Genomic_DNA"/>
</dbReference>
<sequence length="96" mass="11106">MKIIVNESDLTYEGLSDFHRKITELIDKTEIDLLLDFHKISMTLDSSTIGELMKFHSLMKAKHLTLRLINVNKLTRTVFRLNKLDSILAFEDSIPS</sequence>
<name>A0A4R9K9M2_9LEPT</name>
<proteinExistence type="predicted"/>
<dbReference type="Proteomes" id="UP000297693">
    <property type="component" value="Unassembled WGS sequence"/>
</dbReference>